<feature type="transmembrane region" description="Helical" evidence="9">
    <location>
        <begin position="82"/>
        <end position="103"/>
    </location>
</feature>
<dbReference type="GO" id="GO:0005886">
    <property type="term" value="C:plasma membrane"/>
    <property type="evidence" value="ECO:0007669"/>
    <property type="project" value="TreeGrafter"/>
</dbReference>
<reference evidence="12" key="3">
    <citation type="submission" date="2015-06" db="UniProtKB">
        <authorList>
            <consortium name="EnsemblMetazoa"/>
        </authorList>
    </citation>
    <scope>IDENTIFICATION</scope>
</reference>
<feature type="non-terminal residue" evidence="11">
    <location>
        <position position="147"/>
    </location>
</feature>
<evidence type="ECO:0000256" key="3">
    <source>
        <dbReference type="ARBA" id="ARBA00022989"/>
    </source>
</evidence>
<keyword evidence="6 8" id="KW-0675">Receptor</keyword>
<dbReference type="OMA" id="DGKSICD"/>
<dbReference type="GO" id="GO:0004930">
    <property type="term" value="F:G protein-coupled receptor activity"/>
    <property type="evidence" value="ECO:0007669"/>
    <property type="project" value="UniProtKB-KW"/>
</dbReference>
<dbReference type="PROSITE" id="PS50262">
    <property type="entry name" value="G_PROTEIN_RECEP_F1_2"/>
    <property type="match status" value="1"/>
</dbReference>
<evidence type="ECO:0000256" key="1">
    <source>
        <dbReference type="ARBA" id="ARBA00004141"/>
    </source>
</evidence>
<accession>R7UNK9</accession>
<dbReference type="PANTHER" id="PTHR24243:SF230">
    <property type="entry name" value="G-PROTEIN COUPLED RECEPTORS FAMILY 1 PROFILE DOMAIN-CONTAINING PROTEIN"/>
    <property type="match status" value="1"/>
</dbReference>
<dbReference type="STRING" id="283909.R7UNK9"/>
<evidence type="ECO:0000313" key="11">
    <source>
        <dbReference type="EMBL" id="ELU08099.1"/>
    </source>
</evidence>
<feature type="non-terminal residue" evidence="11">
    <location>
        <position position="1"/>
    </location>
</feature>
<dbReference type="Gene3D" id="1.20.1070.10">
    <property type="entry name" value="Rhodopsin 7-helix transmembrane proteins"/>
    <property type="match status" value="1"/>
</dbReference>
<feature type="domain" description="G-protein coupled receptors family 1 profile" evidence="10">
    <location>
        <begin position="24"/>
        <end position="147"/>
    </location>
</feature>
<evidence type="ECO:0000256" key="5">
    <source>
        <dbReference type="ARBA" id="ARBA00023136"/>
    </source>
</evidence>
<evidence type="ECO:0000256" key="4">
    <source>
        <dbReference type="ARBA" id="ARBA00023040"/>
    </source>
</evidence>
<proteinExistence type="inferred from homology"/>
<evidence type="ECO:0000256" key="9">
    <source>
        <dbReference type="SAM" id="Phobius"/>
    </source>
</evidence>
<comment type="subcellular location">
    <subcellularLocation>
        <location evidence="1">Membrane</location>
        <topology evidence="1">Multi-pass membrane protein</topology>
    </subcellularLocation>
</comment>
<evidence type="ECO:0000313" key="13">
    <source>
        <dbReference type="Proteomes" id="UP000014760"/>
    </source>
</evidence>
<evidence type="ECO:0000256" key="6">
    <source>
        <dbReference type="ARBA" id="ARBA00023170"/>
    </source>
</evidence>
<organism evidence="11">
    <name type="scientific">Capitella teleta</name>
    <name type="common">Polychaete worm</name>
    <dbReference type="NCBI Taxonomy" id="283909"/>
    <lineage>
        <taxon>Eukaryota</taxon>
        <taxon>Metazoa</taxon>
        <taxon>Spiralia</taxon>
        <taxon>Lophotrochozoa</taxon>
        <taxon>Annelida</taxon>
        <taxon>Polychaeta</taxon>
        <taxon>Sedentaria</taxon>
        <taxon>Scolecida</taxon>
        <taxon>Capitellidae</taxon>
        <taxon>Capitella</taxon>
    </lineage>
</organism>
<name>R7UNK9_CAPTE</name>
<dbReference type="Pfam" id="PF00001">
    <property type="entry name" value="7tm_1"/>
    <property type="match status" value="1"/>
</dbReference>
<keyword evidence="2 8" id="KW-0812">Transmembrane</keyword>
<dbReference type="AlphaFoldDB" id="R7UNK9"/>
<reference evidence="11 13" key="2">
    <citation type="journal article" date="2013" name="Nature">
        <title>Insights into bilaterian evolution from three spiralian genomes.</title>
        <authorList>
            <person name="Simakov O."/>
            <person name="Marletaz F."/>
            <person name="Cho S.J."/>
            <person name="Edsinger-Gonzales E."/>
            <person name="Havlak P."/>
            <person name="Hellsten U."/>
            <person name="Kuo D.H."/>
            <person name="Larsson T."/>
            <person name="Lv J."/>
            <person name="Arendt D."/>
            <person name="Savage R."/>
            <person name="Osoegawa K."/>
            <person name="de Jong P."/>
            <person name="Grimwood J."/>
            <person name="Chapman J.A."/>
            <person name="Shapiro H."/>
            <person name="Aerts A."/>
            <person name="Otillar R.P."/>
            <person name="Terry A.Y."/>
            <person name="Boore J.L."/>
            <person name="Grigoriev I.V."/>
            <person name="Lindberg D.R."/>
            <person name="Seaver E.C."/>
            <person name="Weisblat D.A."/>
            <person name="Putnam N.H."/>
            <person name="Rokhsar D.S."/>
        </authorList>
    </citation>
    <scope>NUCLEOTIDE SEQUENCE</scope>
    <source>
        <strain evidence="11 13">I ESC-2004</strain>
    </source>
</reference>
<dbReference type="PANTHER" id="PTHR24243">
    <property type="entry name" value="G-PROTEIN COUPLED RECEPTOR"/>
    <property type="match status" value="1"/>
</dbReference>
<keyword evidence="3 9" id="KW-1133">Transmembrane helix</keyword>
<feature type="transmembrane region" description="Helical" evidence="9">
    <location>
        <begin position="124"/>
        <end position="144"/>
    </location>
</feature>
<dbReference type="EnsemblMetazoa" id="CapteT37722">
    <property type="protein sequence ID" value="CapteP37722"/>
    <property type="gene ID" value="CapteG37722"/>
</dbReference>
<evidence type="ECO:0000256" key="7">
    <source>
        <dbReference type="ARBA" id="ARBA00023224"/>
    </source>
</evidence>
<keyword evidence="7 8" id="KW-0807">Transducer</keyword>
<keyword evidence="13" id="KW-1185">Reference proteome</keyword>
<feature type="transmembrane region" description="Helical" evidence="9">
    <location>
        <begin position="12"/>
        <end position="33"/>
    </location>
</feature>
<dbReference type="InterPro" id="IPR017452">
    <property type="entry name" value="GPCR_Rhodpsn_7TM"/>
</dbReference>
<dbReference type="HOGENOM" id="CLU_135412_1_0_1"/>
<dbReference type="OrthoDB" id="9990906at2759"/>
<reference evidence="13" key="1">
    <citation type="submission" date="2012-12" db="EMBL/GenBank/DDBJ databases">
        <authorList>
            <person name="Hellsten U."/>
            <person name="Grimwood J."/>
            <person name="Chapman J.A."/>
            <person name="Shapiro H."/>
            <person name="Aerts A."/>
            <person name="Otillar R.P."/>
            <person name="Terry A.Y."/>
            <person name="Boore J.L."/>
            <person name="Simakov O."/>
            <person name="Marletaz F."/>
            <person name="Cho S.-J."/>
            <person name="Edsinger-Gonzales E."/>
            <person name="Havlak P."/>
            <person name="Kuo D.-H."/>
            <person name="Larsson T."/>
            <person name="Lv J."/>
            <person name="Arendt D."/>
            <person name="Savage R."/>
            <person name="Osoegawa K."/>
            <person name="de Jong P."/>
            <person name="Lindberg D.R."/>
            <person name="Seaver E.C."/>
            <person name="Weisblat D.A."/>
            <person name="Putnam N.H."/>
            <person name="Grigoriev I.V."/>
            <person name="Rokhsar D.S."/>
        </authorList>
    </citation>
    <scope>NUCLEOTIDE SEQUENCE</scope>
    <source>
        <strain evidence="13">I ESC-2004</strain>
    </source>
</reference>
<gene>
    <name evidence="11" type="ORF">CAPTEDRAFT_37722</name>
</gene>
<keyword evidence="4 8" id="KW-0297">G-protein coupled receptor</keyword>
<sequence length="147" mass="16789">HLAEILHSLHVYVIPIIILVGIIGNTASFLVFIGTPRLCRQSSSMYLAFLAAVDNLFMVTVFVVWFGWVGIHIFMKNGWCQTIMYCSDVCSFLSVWTVVSFTCERWIVVFHPLKRHRLCTRKRAVIVMTSLTIAALIFYSFSIFTSS</sequence>
<dbReference type="EMBL" id="AMQN01006848">
    <property type="status" value="NOT_ANNOTATED_CDS"/>
    <property type="molecule type" value="Genomic_DNA"/>
</dbReference>
<evidence type="ECO:0000313" key="12">
    <source>
        <dbReference type="EnsemblMetazoa" id="CapteP37722"/>
    </source>
</evidence>
<dbReference type="PROSITE" id="PS00237">
    <property type="entry name" value="G_PROTEIN_RECEP_F1_1"/>
    <property type="match status" value="1"/>
</dbReference>
<dbReference type="EMBL" id="KB299334">
    <property type="protein sequence ID" value="ELU08099.1"/>
    <property type="molecule type" value="Genomic_DNA"/>
</dbReference>
<evidence type="ECO:0000259" key="10">
    <source>
        <dbReference type="PROSITE" id="PS50262"/>
    </source>
</evidence>
<dbReference type="PRINTS" id="PR00237">
    <property type="entry name" value="GPCRRHODOPSN"/>
</dbReference>
<keyword evidence="5 9" id="KW-0472">Membrane</keyword>
<dbReference type="Proteomes" id="UP000014760">
    <property type="component" value="Unassembled WGS sequence"/>
</dbReference>
<comment type="similarity">
    <text evidence="8">Belongs to the G-protein coupled receptor 1 family.</text>
</comment>
<protein>
    <recommendedName>
        <fullName evidence="10">G-protein coupled receptors family 1 profile domain-containing protein</fullName>
    </recommendedName>
</protein>
<feature type="transmembrane region" description="Helical" evidence="9">
    <location>
        <begin position="45"/>
        <end position="70"/>
    </location>
</feature>
<dbReference type="SUPFAM" id="SSF81321">
    <property type="entry name" value="Family A G protein-coupled receptor-like"/>
    <property type="match status" value="1"/>
</dbReference>
<dbReference type="InterPro" id="IPR000276">
    <property type="entry name" value="GPCR_Rhodpsn"/>
</dbReference>
<evidence type="ECO:0000256" key="2">
    <source>
        <dbReference type="ARBA" id="ARBA00022692"/>
    </source>
</evidence>
<evidence type="ECO:0000256" key="8">
    <source>
        <dbReference type="RuleBase" id="RU000688"/>
    </source>
</evidence>